<keyword evidence="6" id="KW-1185">Reference proteome</keyword>
<feature type="domain" description="BD-FAE-like" evidence="4">
    <location>
        <begin position="86"/>
        <end position="274"/>
    </location>
</feature>
<dbReference type="PANTHER" id="PTHR48081:SF30">
    <property type="entry name" value="ACETYL-HYDROLASE LIPR-RELATED"/>
    <property type="match status" value="1"/>
</dbReference>
<gene>
    <name evidence="5" type="ORF">IW245_002727</name>
</gene>
<dbReference type="InterPro" id="IPR029058">
    <property type="entry name" value="AB_hydrolase_fold"/>
</dbReference>
<evidence type="ECO:0000313" key="6">
    <source>
        <dbReference type="Proteomes" id="UP000622552"/>
    </source>
</evidence>
<dbReference type="GO" id="GO:0004806">
    <property type="term" value="F:triacylglycerol lipase activity"/>
    <property type="evidence" value="ECO:0007669"/>
    <property type="project" value="TreeGrafter"/>
</dbReference>
<dbReference type="InterPro" id="IPR050300">
    <property type="entry name" value="GDXG_lipolytic_enzyme"/>
</dbReference>
<accession>A0A8J7GA08</accession>
<comment type="caution">
    <text evidence="5">The sequence shown here is derived from an EMBL/GenBank/DDBJ whole genome shotgun (WGS) entry which is preliminary data.</text>
</comment>
<dbReference type="AlphaFoldDB" id="A0A8J7GA08"/>
<dbReference type="Gene3D" id="3.40.50.1820">
    <property type="entry name" value="alpha/beta hydrolase"/>
    <property type="match status" value="1"/>
</dbReference>
<dbReference type="InterPro" id="IPR049492">
    <property type="entry name" value="BD-FAE-like_dom"/>
</dbReference>
<comment type="similarity">
    <text evidence="1">Belongs to the 'GDXG' lipolytic enzyme family.</text>
</comment>
<organism evidence="5 6">
    <name type="scientific">Longispora fulva</name>
    <dbReference type="NCBI Taxonomy" id="619741"/>
    <lineage>
        <taxon>Bacteria</taxon>
        <taxon>Bacillati</taxon>
        <taxon>Actinomycetota</taxon>
        <taxon>Actinomycetes</taxon>
        <taxon>Micromonosporales</taxon>
        <taxon>Micromonosporaceae</taxon>
        <taxon>Longispora</taxon>
    </lineage>
</organism>
<evidence type="ECO:0000256" key="3">
    <source>
        <dbReference type="SAM" id="MobiDB-lite"/>
    </source>
</evidence>
<sequence length="323" mass="33960">MVEEDEGGGGDRADPPGARVFPLQDNTSGVSRQATPTPHAVPRRFREASMWLLPSVVGGRMLSMAALRESSATYEAVDGSELPLLVFEPAEGTRPAAGIVLFHGGALRRGSADGLAPHCRALASRGIFAVSAGYRLLGQGAVSIDDCVTDVRRAMEHYGKLAALRGLEASCLASGGSSAGAHLALVAAMIPPGGPVPAPEPGVAAVVALNPAGMDLLAFSPKLRRSVEQAVGIAEGRAIEYSLIEFVRTGNPPMLIQHGTSDEVEPIDHVRRFRDVMAQAGNECTLLEYEHAKHAFHYPGHGGHFDNVIDATARFLSEHIAAN</sequence>
<name>A0A8J7GA08_9ACTN</name>
<feature type="compositionally biased region" description="Polar residues" evidence="3">
    <location>
        <begin position="24"/>
        <end position="36"/>
    </location>
</feature>
<dbReference type="SUPFAM" id="SSF53474">
    <property type="entry name" value="alpha/beta-Hydrolases"/>
    <property type="match status" value="1"/>
</dbReference>
<evidence type="ECO:0000313" key="5">
    <source>
        <dbReference type="EMBL" id="MBG6136533.1"/>
    </source>
</evidence>
<dbReference type="PANTHER" id="PTHR48081">
    <property type="entry name" value="AB HYDROLASE SUPERFAMILY PROTEIN C4A8.06C"/>
    <property type="match status" value="1"/>
</dbReference>
<evidence type="ECO:0000256" key="1">
    <source>
        <dbReference type="ARBA" id="ARBA00010515"/>
    </source>
</evidence>
<reference evidence="5" key="1">
    <citation type="submission" date="2020-11" db="EMBL/GenBank/DDBJ databases">
        <title>Sequencing the genomes of 1000 actinobacteria strains.</title>
        <authorList>
            <person name="Klenk H.-P."/>
        </authorList>
    </citation>
    <scope>NUCLEOTIDE SEQUENCE</scope>
    <source>
        <strain evidence="5">DSM 45356</strain>
    </source>
</reference>
<dbReference type="Proteomes" id="UP000622552">
    <property type="component" value="Unassembled WGS sequence"/>
</dbReference>
<protein>
    <submittedName>
        <fullName evidence="5">Acetyl esterase/lipase</fullName>
    </submittedName>
</protein>
<evidence type="ECO:0000259" key="4">
    <source>
        <dbReference type="Pfam" id="PF20434"/>
    </source>
</evidence>
<dbReference type="EMBL" id="JADOUF010000001">
    <property type="protein sequence ID" value="MBG6136533.1"/>
    <property type="molecule type" value="Genomic_DNA"/>
</dbReference>
<proteinExistence type="inferred from homology"/>
<keyword evidence="2" id="KW-0378">Hydrolase</keyword>
<feature type="region of interest" description="Disordered" evidence="3">
    <location>
        <begin position="1"/>
        <end position="40"/>
    </location>
</feature>
<dbReference type="Pfam" id="PF20434">
    <property type="entry name" value="BD-FAE"/>
    <property type="match status" value="1"/>
</dbReference>
<dbReference type="RefSeq" id="WP_197003496.1">
    <property type="nucleotide sequence ID" value="NZ_BONS01000015.1"/>
</dbReference>
<evidence type="ECO:0000256" key="2">
    <source>
        <dbReference type="ARBA" id="ARBA00022801"/>
    </source>
</evidence>